<dbReference type="RefSeq" id="WP_283872260.1">
    <property type="nucleotide sequence ID" value="NZ_CP126101.1"/>
</dbReference>
<proteinExistence type="inferred from homology"/>
<dbReference type="Gene3D" id="3.40.50.850">
    <property type="entry name" value="Isochorismatase-like"/>
    <property type="match status" value="1"/>
</dbReference>
<dbReference type="InterPro" id="IPR036380">
    <property type="entry name" value="Isochorismatase-like_sf"/>
</dbReference>
<keyword evidence="2 4" id="KW-0378">Hydrolase</keyword>
<sequence length="191" mass="21261">MRKALLILDIQNDYMSDQARLPIAKQQMESTIKSINNLIQKAKEQEAPIVYIRNEFKRTQISNLFRKFTAIKGTKGAEFDKRLVMVEGKYFSKNKADAFSNPDLATFLSQQNINELIVTGVFVEGCVSATVYGALTRNFKVIVVNDAVGGASDKSKAAALMKLAKKEVLICTSHQILEGEEIENGTFTAFN</sequence>
<dbReference type="InterPro" id="IPR050272">
    <property type="entry name" value="Isochorismatase-like_hydrls"/>
</dbReference>
<protein>
    <submittedName>
        <fullName evidence="4">Isochorismatase family cysteine hydrolase</fullName>
        <ecNumber evidence="4">3.-.-.-</ecNumber>
    </submittedName>
</protein>
<evidence type="ECO:0000313" key="5">
    <source>
        <dbReference type="Proteomes" id="UP001178322"/>
    </source>
</evidence>
<feature type="domain" description="Isochorismatase-like" evidence="3">
    <location>
        <begin position="4"/>
        <end position="174"/>
    </location>
</feature>
<evidence type="ECO:0000313" key="4">
    <source>
        <dbReference type="EMBL" id="WHY53800.1"/>
    </source>
</evidence>
<dbReference type="GO" id="GO:0016787">
    <property type="term" value="F:hydrolase activity"/>
    <property type="evidence" value="ECO:0007669"/>
    <property type="project" value="UniProtKB-KW"/>
</dbReference>
<gene>
    <name evidence="4" type="ORF">QNH24_11350</name>
</gene>
<name>A0AAX3X4X9_9BACI</name>
<dbReference type="Pfam" id="PF00857">
    <property type="entry name" value="Isochorismatase"/>
    <property type="match status" value="1"/>
</dbReference>
<accession>A0AAX3X4X9</accession>
<dbReference type="PANTHER" id="PTHR43540:SF6">
    <property type="entry name" value="ISOCHORISMATASE-LIKE DOMAIN-CONTAINING PROTEIN"/>
    <property type="match status" value="1"/>
</dbReference>
<evidence type="ECO:0000259" key="3">
    <source>
        <dbReference type="Pfam" id="PF00857"/>
    </source>
</evidence>
<evidence type="ECO:0000256" key="2">
    <source>
        <dbReference type="ARBA" id="ARBA00022801"/>
    </source>
</evidence>
<reference evidence="4" key="1">
    <citation type="submission" date="2023-05" db="EMBL/GenBank/DDBJ databases">
        <title>Comparative genomics of Bacillaceae isolates and their secondary metabolite potential.</title>
        <authorList>
            <person name="Song L."/>
            <person name="Nielsen L.J."/>
            <person name="Mohite O."/>
            <person name="Xu X."/>
            <person name="Weber T."/>
            <person name="Kovacs A.T."/>
        </authorList>
    </citation>
    <scope>NUCLEOTIDE SEQUENCE</scope>
    <source>
        <strain evidence="4">LY1</strain>
    </source>
</reference>
<dbReference type="Proteomes" id="UP001178322">
    <property type="component" value="Chromosome"/>
</dbReference>
<comment type="similarity">
    <text evidence="1">Belongs to the isochorismatase family.</text>
</comment>
<organism evidence="4 5">
    <name type="scientific">Lysinibacillus pakistanensis</name>
    <dbReference type="NCBI Taxonomy" id="759811"/>
    <lineage>
        <taxon>Bacteria</taxon>
        <taxon>Bacillati</taxon>
        <taxon>Bacillota</taxon>
        <taxon>Bacilli</taxon>
        <taxon>Bacillales</taxon>
        <taxon>Bacillaceae</taxon>
        <taxon>Lysinibacillus</taxon>
    </lineage>
</organism>
<evidence type="ECO:0000256" key="1">
    <source>
        <dbReference type="ARBA" id="ARBA00006336"/>
    </source>
</evidence>
<dbReference type="EMBL" id="CP126101">
    <property type="protein sequence ID" value="WHY53800.1"/>
    <property type="molecule type" value="Genomic_DNA"/>
</dbReference>
<dbReference type="EC" id="3.-.-.-" evidence="4"/>
<dbReference type="InterPro" id="IPR000868">
    <property type="entry name" value="Isochorismatase-like_dom"/>
</dbReference>
<dbReference type="PANTHER" id="PTHR43540">
    <property type="entry name" value="PEROXYUREIDOACRYLATE/UREIDOACRYLATE AMIDOHYDROLASE-RELATED"/>
    <property type="match status" value="1"/>
</dbReference>
<dbReference type="AlphaFoldDB" id="A0AAX3X4X9"/>
<dbReference type="CDD" id="cd00431">
    <property type="entry name" value="cysteine_hydrolases"/>
    <property type="match status" value="1"/>
</dbReference>
<dbReference type="SUPFAM" id="SSF52499">
    <property type="entry name" value="Isochorismatase-like hydrolases"/>
    <property type="match status" value="1"/>
</dbReference>